<dbReference type="SUPFAM" id="SSF50978">
    <property type="entry name" value="WD40 repeat-like"/>
    <property type="match status" value="1"/>
</dbReference>
<feature type="compositionally biased region" description="Basic and acidic residues" evidence="4">
    <location>
        <begin position="75"/>
        <end position="103"/>
    </location>
</feature>
<dbReference type="InterPro" id="IPR015943">
    <property type="entry name" value="WD40/YVTN_repeat-like_dom_sf"/>
</dbReference>
<dbReference type="GO" id="GO:0000127">
    <property type="term" value="C:transcription factor TFIIIC complex"/>
    <property type="evidence" value="ECO:0007669"/>
    <property type="project" value="TreeGrafter"/>
</dbReference>
<dbReference type="PANTHER" id="PTHR15052">
    <property type="entry name" value="RNA POLYMERASE III TRANSCRIPTION INITIATION FACTOR COMPLEX SUBUNIT"/>
    <property type="match status" value="1"/>
</dbReference>
<feature type="compositionally biased region" description="Basic residues" evidence="4">
    <location>
        <begin position="104"/>
        <end position="113"/>
    </location>
</feature>
<dbReference type="GO" id="GO:0005634">
    <property type="term" value="C:nucleus"/>
    <property type="evidence" value="ECO:0007669"/>
    <property type="project" value="UniProtKB-SubCell"/>
</dbReference>
<dbReference type="InterPro" id="IPR052416">
    <property type="entry name" value="GTF3C_component"/>
</dbReference>
<feature type="compositionally biased region" description="Polar residues" evidence="4">
    <location>
        <begin position="28"/>
        <end position="37"/>
    </location>
</feature>
<comment type="caution">
    <text evidence="5">The sequence shown here is derived from an EMBL/GenBank/DDBJ whole genome shotgun (WGS) entry which is preliminary data.</text>
</comment>
<evidence type="ECO:0000256" key="2">
    <source>
        <dbReference type="ARBA" id="ARBA00023163"/>
    </source>
</evidence>
<keyword evidence="3" id="KW-0539">Nucleus</keyword>
<sequence length="756" mass="84951">MARLSLRKRQRTKYTVDPLEDQDILGSDAQSEQNSNRSQDESEGEYQESRSPGAGESPDEDLDEGLGDLEDSEDSDIREGSKPLNSKDPEYEVNRKIGKEKTVSHRSRRRRVHLLQDENQPAESPEESYKKRTKRPRYRDSVNYSHVGKRDRLTSHFGKDTEDLIEAIRCRDKWCNNPTLPTRYADERGNGGLAYSFFYSQDQREDEATEGWRWYTENRGRDRFRRKQRVSHLTDEAGALYLPLPEKRSHKILLGPRDAQKLVLLDVGKAIDLQDAWSEADSVAGKPEDQTHEPSEGRRDGWIFNIAAKVLCMDWLPNQSHVSRGASLTEIAGTQYLALGTLPFTDGEDAAYSMNKMSQDIEEIAPSPAFVPAPPAPACIQIWSFSVSVNPGEQVLDSSIPPKLHFGVCTDWGNIKRFKWCPTQRPQVAESTDDMASFGLLAGIWGDGKLRVLDIHHKEGRDSPTYAKYEKAAFEVEGQDTIFTSLAWLSSNMIAVGCANGFVAIFDLQYDPEVEYRYGLAILNMLPVSVPFFYEPLHRTYILNMISGYPSRPHLLITSSMDGYVRLTDIHSPHTDSLLSVRSRFGSQALAWCDPVQGVLIGEESNNTRVYPVRRFFSATSCVRHDGMVYDLAVGTAHPAVLSAGADGDVVVTNPLRRTVHLKLWHYQQTWFKHEYSRKAGGISRITEGFALEKTNLSYTKGGHEVWMVEDGAVLATVFEERSAVTQVCWNPNVLFGGLAAASMGSGLVRVEDLAI</sequence>
<dbReference type="AlphaFoldDB" id="A0A9P8L432"/>
<evidence type="ECO:0000256" key="3">
    <source>
        <dbReference type="ARBA" id="ARBA00023242"/>
    </source>
</evidence>
<dbReference type="GO" id="GO:0006383">
    <property type="term" value="P:transcription by RNA polymerase III"/>
    <property type="evidence" value="ECO:0007669"/>
    <property type="project" value="TreeGrafter"/>
</dbReference>
<dbReference type="Gene3D" id="2.130.10.10">
    <property type="entry name" value="YVTN repeat-like/Quinoprotein amine dehydrogenase"/>
    <property type="match status" value="1"/>
</dbReference>
<dbReference type="PANTHER" id="PTHR15052:SF2">
    <property type="entry name" value="GENERAL TRANSCRIPTION FACTOR 3C POLYPEPTIDE 2"/>
    <property type="match status" value="1"/>
</dbReference>
<evidence type="ECO:0000313" key="5">
    <source>
        <dbReference type="EMBL" id="KAH0542678.1"/>
    </source>
</evidence>
<name>A0A9P8L432_9PEZI</name>
<dbReference type="OrthoDB" id="4703at2759"/>
<feature type="compositionally biased region" description="Basic residues" evidence="4">
    <location>
        <begin position="1"/>
        <end position="12"/>
    </location>
</feature>
<keyword evidence="2" id="KW-0804">Transcription</keyword>
<evidence type="ECO:0000256" key="1">
    <source>
        <dbReference type="ARBA" id="ARBA00004123"/>
    </source>
</evidence>
<organism evidence="5 6">
    <name type="scientific">Glutinoglossum americanum</name>
    <dbReference type="NCBI Taxonomy" id="1670608"/>
    <lineage>
        <taxon>Eukaryota</taxon>
        <taxon>Fungi</taxon>
        <taxon>Dikarya</taxon>
        <taxon>Ascomycota</taxon>
        <taxon>Pezizomycotina</taxon>
        <taxon>Geoglossomycetes</taxon>
        <taxon>Geoglossales</taxon>
        <taxon>Geoglossaceae</taxon>
        <taxon>Glutinoglossum</taxon>
    </lineage>
</organism>
<dbReference type="EMBL" id="JAGHQL010000048">
    <property type="protein sequence ID" value="KAH0542678.1"/>
    <property type="molecule type" value="Genomic_DNA"/>
</dbReference>
<evidence type="ECO:0000256" key="4">
    <source>
        <dbReference type="SAM" id="MobiDB-lite"/>
    </source>
</evidence>
<reference evidence="5" key="1">
    <citation type="submission" date="2021-03" db="EMBL/GenBank/DDBJ databases">
        <title>Comparative genomics and phylogenomic investigation of the class Geoglossomycetes provide insights into ecological specialization and systematics.</title>
        <authorList>
            <person name="Melie T."/>
            <person name="Pirro S."/>
            <person name="Miller A.N."/>
            <person name="Quandt A."/>
        </authorList>
    </citation>
    <scope>NUCLEOTIDE SEQUENCE</scope>
    <source>
        <strain evidence="5">GBOQ0MN5Z8</strain>
    </source>
</reference>
<accession>A0A9P8L432</accession>
<evidence type="ECO:0000313" key="6">
    <source>
        <dbReference type="Proteomes" id="UP000698800"/>
    </source>
</evidence>
<keyword evidence="6" id="KW-1185">Reference proteome</keyword>
<proteinExistence type="predicted"/>
<protein>
    <submittedName>
        <fullName evidence="5">Uncharacterized protein</fullName>
    </submittedName>
</protein>
<gene>
    <name evidence="5" type="ORF">FGG08_002911</name>
</gene>
<feature type="region of interest" description="Disordered" evidence="4">
    <location>
        <begin position="1"/>
        <end position="140"/>
    </location>
</feature>
<feature type="compositionally biased region" description="Acidic residues" evidence="4">
    <location>
        <begin position="57"/>
        <end position="74"/>
    </location>
</feature>
<dbReference type="InterPro" id="IPR036322">
    <property type="entry name" value="WD40_repeat_dom_sf"/>
</dbReference>
<dbReference type="Proteomes" id="UP000698800">
    <property type="component" value="Unassembled WGS sequence"/>
</dbReference>
<comment type="subcellular location">
    <subcellularLocation>
        <location evidence="1">Nucleus</location>
    </subcellularLocation>
</comment>